<dbReference type="SMART" id="SM00033">
    <property type="entry name" value="CH"/>
    <property type="match status" value="2"/>
</dbReference>
<dbReference type="InterPro" id="IPR014837">
    <property type="entry name" value="EF-hand_Ca_insen"/>
</dbReference>
<accession>A0A5B0QJQ3</accession>
<dbReference type="GO" id="GO:0003779">
    <property type="term" value="F:actin binding"/>
    <property type="evidence" value="ECO:0007669"/>
    <property type="project" value="UniProtKB-KW"/>
</dbReference>
<feature type="domain" description="Calponin-homology (CH)" evidence="6">
    <location>
        <begin position="248"/>
        <end position="354"/>
    </location>
</feature>
<evidence type="ECO:0000259" key="6">
    <source>
        <dbReference type="PROSITE" id="PS50021"/>
    </source>
</evidence>
<dbReference type="FunFam" id="1.20.58.60:FF:000388">
    <property type="entry name" value="Uncharacterized protein"/>
    <property type="match status" value="1"/>
</dbReference>
<dbReference type="Pfam" id="PF08726">
    <property type="entry name" value="EFhand_Ca_insen"/>
    <property type="match status" value="1"/>
</dbReference>
<reference evidence="7 8" key="1">
    <citation type="submission" date="2019-05" db="EMBL/GenBank/DDBJ databases">
        <title>Emergence of the Ug99 lineage of the wheat stem rust pathogen through somatic hybridization.</title>
        <authorList>
            <person name="Li F."/>
            <person name="Upadhyaya N.M."/>
            <person name="Sperschneider J."/>
            <person name="Matny O."/>
            <person name="Nguyen-Phuc H."/>
            <person name="Mago R."/>
            <person name="Raley C."/>
            <person name="Miller M.E."/>
            <person name="Silverstein K.A.T."/>
            <person name="Henningsen E."/>
            <person name="Hirsch C.D."/>
            <person name="Visser B."/>
            <person name="Pretorius Z.A."/>
            <person name="Steffenson B.J."/>
            <person name="Schwessinger B."/>
            <person name="Dodds P.N."/>
            <person name="Figueroa M."/>
        </authorList>
    </citation>
    <scope>NUCLEOTIDE SEQUENCE [LARGE SCALE GENOMIC DNA]</scope>
    <source>
        <strain evidence="7">21-0</strain>
    </source>
</reference>
<evidence type="ECO:0000256" key="2">
    <source>
        <dbReference type="ARBA" id="ARBA00022737"/>
    </source>
</evidence>
<keyword evidence="8" id="KW-1185">Reference proteome</keyword>
<keyword evidence="4" id="KW-0009">Actin-binding</keyword>
<dbReference type="PROSITE" id="PS50021">
    <property type="entry name" value="CH"/>
    <property type="match status" value="2"/>
</dbReference>
<dbReference type="FunFam" id="1.10.418.10:FF:000030">
    <property type="entry name" value="Related to alpha-actinin"/>
    <property type="match status" value="1"/>
</dbReference>
<dbReference type="InterPro" id="IPR001589">
    <property type="entry name" value="Actinin_actin-bd_CS"/>
</dbReference>
<dbReference type="PANTHER" id="PTHR11915">
    <property type="entry name" value="SPECTRIN/FILAMIN RELATED CYTOSKELETAL PROTEIN"/>
    <property type="match status" value="1"/>
</dbReference>
<evidence type="ECO:0000256" key="3">
    <source>
        <dbReference type="ARBA" id="ARBA00022837"/>
    </source>
</evidence>
<dbReference type="PROSITE" id="PS00019">
    <property type="entry name" value="ACTININ_1"/>
    <property type="match status" value="1"/>
</dbReference>
<dbReference type="EMBL" id="VSWC01000015">
    <property type="protein sequence ID" value="KAA1113313.1"/>
    <property type="molecule type" value="Genomic_DNA"/>
</dbReference>
<dbReference type="AlphaFoldDB" id="A0A5B0QJQ3"/>
<feature type="region of interest" description="Disordered" evidence="5">
    <location>
        <begin position="1"/>
        <end position="38"/>
    </location>
</feature>
<evidence type="ECO:0000256" key="1">
    <source>
        <dbReference type="ARBA" id="ARBA00010255"/>
    </source>
</evidence>
<protein>
    <recommendedName>
        <fullName evidence="6">Calponin-homology (CH) domain-containing protein</fullName>
    </recommendedName>
</protein>
<dbReference type="Gene3D" id="1.10.238.10">
    <property type="entry name" value="EF-hand"/>
    <property type="match status" value="2"/>
</dbReference>
<sequence>MSTLEEEQHASNNCQDEDQVRSTSSTSGDDDNQSVCTSTTSLDSSALLASTGHKLLPQFAMRPKAKTLFSTKLQQKLQMHSGHRPSQSVSSVSAAPTPSFADRPFPAHAGNSVVTSTYKPPTISARETTEFEDVQARTFCKWLNAKLDVRKVPPMSNLSQDLSDGTNLIQLMEIMGDASLGRYNRTPRMRVQKAENVNKALQFIQSRGVTLTNIGPEDVIDGNLKLILGLIWTLILRFTIADISEEGVNAKEGLLLWCQRKTRGYESVNVTDFSGSWQDGLALCALIHHHRPDLIDWDSLPRGDRHACTQMAFDIAATSLGIPQLLEISDLCDATKPDERSVMTYVAQYFHAFSSMDKTEVEARRVANFVENLKSIWTSMNDYERRVTELMDEIRQTIATRLTSTLPSTYPLIKELAADFQKYKQTTKRDWVAQKNEVAGLLGNIVTKLRTYNLRTYVPPDGLKLTDLEAFWKELLVTEAKRSRSINASIQEIKEGLRVRFADLANAFEHQLHQYALELAALTGPLDDQLARAKEIQIILGEEFSASLARVKQAEQDCLEANVEENDYTVYTADDLEFETEEVRKSAARKIAFVENQIISAGMTKLTPAQIEEFETTFRYFDKDEENKLGLPGFSAALASLGIVYSDSDTEHIHHQIAGRDGMVTFESFVGFLVQITEDTTSPDQVRESFRGIAGDKPFLTEVDLRHALVPQSAIDYLLEAMPPFASCSSSSSSSSSSPPKKVRSSSVDQSSSAASATNDHHHGPTNSSSSSAAPLAFDYELFLSQLFEFD</sequence>
<feature type="region of interest" description="Disordered" evidence="5">
    <location>
        <begin position="729"/>
        <end position="773"/>
    </location>
</feature>
<evidence type="ECO:0000313" key="7">
    <source>
        <dbReference type="EMBL" id="KAA1113313.1"/>
    </source>
</evidence>
<evidence type="ECO:0000313" key="8">
    <source>
        <dbReference type="Proteomes" id="UP000324748"/>
    </source>
</evidence>
<dbReference type="SMART" id="SM01184">
    <property type="entry name" value="efhand_Ca_insen"/>
    <property type="match status" value="1"/>
</dbReference>
<dbReference type="FunFam" id="1.20.58.60:FF:000138">
    <property type="entry name" value="Alpha-actinin, sarcomeric"/>
    <property type="match status" value="1"/>
</dbReference>
<organism evidence="7 8">
    <name type="scientific">Puccinia graminis f. sp. tritici</name>
    <dbReference type="NCBI Taxonomy" id="56615"/>
    <lineage>
        <taxon>Eukaryota</taxon>
        <taxon>Fungi</taxon>
        <taxon>Dikarya</taxon>
        <taxon>Basidiomycota</taxon>
        <taxon>Pucciniomycotina</taxon>
        <taxon>Pucciniomycetes</taxon>
        <taxon>Pucciniales</taxon>
        <taxon>Pucciniaceae</taxon>
        <taxon>Puccinia</taxon>
    </lineage>
</organism>
<proteinExistence type="inferred from homology"/>
<feature type="region of interest" description="Disordered" evidence="5">
    <location>
        <begin position="71"/>
        <end position="108"/>
    </location>
</feature>
<dbReference type="SUPFAM" id="SSF47576">
    <property type="entry name" value="Calponin-homology domain, CH-domain"/>
    <property type="match status" value="1"/>
</dbReference>
<dbReference type="InterPro" id="IPR011992">
    <property type="entry name" value="EF-hand-dom_pair"/>
</dbReference>
<keyword evidence="3" id="KW-0106">Calcium</keyword>
<gene>
    <name evidence="7" type="ORF">PGT21_027821</name>
</gene>
<dbReference type="InterPro" id="IPR001715">
    <property type="entry name" value="CH_dom"/>
</dbReference>
<dbReference type="Proteomes" id="UP000324748">
    <property type="component" value="Unassembled WGS sequence"/>
</dbReference>
<dbReference type="OrthoDB" id="10017054at2759"/>
<dbReference type="Gene3D" id="1.10.418.10">
    <property type="entry name" value="Calponin-like domain"/>
    <property type="match status" value="2"/>
</dbReference>
<dbReference type="InterPro" id="IPR036872">
    <property type="entry name" value="CH_dom_sf"/>
</dbReference>
<name>A0A5B0QJQ3_PUCGR</name>
<evidence type="ECO:0000256" key="5">
    <source>
        <dbReference type="SAM" id="MobiDB-lite"/>
    </source>
</evidence>
<feature type="compositionally biased region" description="Low complexity" evidence="5">
    <location>
        <begin position="85"/>
        <end position="99"/>
    </location>
</feature>
<dbReference type="Gene3D" id="1.20.58.60">
    <property type="match status" value="2"/>
</dbReference>
<dbReference type="SUPFAM" id="SSF47473">
    <property type="entry name" value="EF-hand"/>
    <property type="match status" value="1"/>
</dbReference>
<comment type="caution">
    <text evidence="7">The sequence shown here is derived from an EMBL/GenBank/DDBJ whole genome shotgun (WGS) entry which is preliminary data.</text>
</comment>
<feature type="domain" description="Calponin-homology (CH)" evidence="6">
    <location>
        <begin position="133"/>
        <end position="239"/>
    </location>
</feature>
<keyword evidence="2" id="KW-0677">Repeat</keyword>
<dbReference type="FunFam" id="1.10.418.10:FF:000077">
    <property type="entry name" value="Related to alpha-actinin"/>
    <property type="match status" value="1"/>
</dbReference>
<dbReference type="SUPFAM" id="SSF46966">
    <property type="entry name" value="Spectrin repeat"/>
    <property type="match status" value="1"/>
</dbReference>
<dbReference type="PROSITE" id="PS00020">
    <property type="entry name" value="ACTININ_2"/>
    <property type="match status" value="1"/>
</dbReference>
<dbReference type="Pfam" id="PF00307">
    <property type="entry name" value="CH"/>
    <property type="match status" value="2"/>
</dbReference>
<evidence type="ECO:0000256" key="4">
    <source>
        <dbReference type="ARBA" id="ARBA00023203"/>
    </source>
</evidence>
<dbReference type="CDD" id="cd21215">
    <property type="entry name" value="CH_SpAIN1-like_rpt1"/>
    <property type="match status" value="1"/>
</dbReference>
<feature type="compositionally biased region" description="Low complexity" evidence="5">
    <location>
        <begin position="729"/>
        <end position="757"/>
    </location>
</feature>
<comment type="similarity">
    <text evidence="1">Belongs to the alpha-actinin family.</text>
</comment>